<feature type="transmembrane region" description="Helical" evidence="5">
    <location>
        <begin position="161"/>
        <end position="182"/>
    </location>
</feature>
<accession>T1EFX4</accession>
<gene>
    <name evidence="7" type="primary">20195476</name>
    <name evidence="6" type="ORF">HELRODRAFT_113916</name>
</gene>
<keyword evidence="2 5" id="KW-0812">Transmembrane</keyword>
<dbReference type="PANTHER" id="PTHR11785:SF516">
    <property type="entry name" value="AMINO ACID PERMEASE_ SLC12A DOMAIN-CONTAINING PROTEIN"/>
    <property type="match status" value="1"/>
</dbReference>
<keyword evidence="8" id="KW-1185">Reference proteome</keyword>
<dbReference type="RefSeq" id="XP_009023619.1">
    <property type="nucleotide sequence ID" value="XM_009025371.1"/>
</dbReference>
<feature type="transmembrane region" description="Helical" evidence="5">
    <location>
        <begin position="202"/>
        <end position="224"/>
    </location>
</feature>
<dbReference type="HOGENOM" id="CLU_007946_3_0_1"/>
<dbReference type="Proteomes" id="UP000015101">
    <property type="component" value="Unassembled WGS sequence"/>
</dbReference>
<feature type="transmembrane region" description="Helical" evidence="5">
    <location>
        <begin position="12"/>
        <end position="33"/>
    </location>
</feature>
<evidence type="ECO:0000313" key="6">
    <source>
        <dbReference type="EMBL" id="ESN98281.1"/>
    </source>
</evidence>
<dbReference type="OMA" id="SITVEYW"/>
<dbReference type="Pfam" id="PF13520">
    <property type="entry name" value="AA_permease_2"/>
    <property type="match status" value="1"/>
</dbReference>
<feature type="transmembrane region" description="Helical" evidence="5">
    <location>
        <begin position="45"/>
        <end position="68"/>
    </location>
</feature>
<dbReference type="InParanoid" id="T1EFX4"/>
<dbReference type="GeneID" id="20195476"/>
<dbReference type="PANTHER" id="PTHR11785">
    <property type="entry name" value="AMINO ACID TRANSPORTER"/>
    <property type="match status" value="1"/>
</dbReference>
<dbReference type="EnsemblMetazoa" id="HelroT113916">
    <property type="protein sequence ID" value="HelroP113916"/>
    <property type="gene ID" value="HelroG113916"/>
</dbReference>
<evidence type="ECO:0000256" key="1">
    <source>
        <dbReference type="ARBA" id="ARBA00004141"/>
    </source>
</evidence>
<feature type="transmembrane region" description="Helical" evidence="5">
    <location>
        <begin position="423"/>
        <end position="443"/>
    </location>
</feature>
<organism evidence="7 8">
    <name type="scientific">Helobdella robusta</name>
    <name type="common">Californian leech</name>
    <dbReference type="NCBI Taxonomy" id="6412"/>
    <lineage>
        <taxon>Eukaryota</taxon>
        <taxon>Metazoa</taxon>
        <taxon>Spiralia</taxon>
        <taxon>Lophotrochozoa</taxon>
        <taxon>Annelida</taxon>
        <taxon>Clitellata</taxon>
        <taxon>Hirudinea</taxon>
        <taxon>Rhynchobdellida</taxon>
        <taxon>Glossiphoniidae</taxon>
        <taxon>Helobdella</taxon>
    </lineage>
</organism>
<dbReference type="EMBL" id="KB097182">
    <property type="protein sequence ID" value="ESN98281.1"/>
    <property type="molecule type" value="Genomic_DNA"/>
</dbReference>
<reference evidence="7" key="3">
    <citation type="submission" date="2015-06" db="UniProtKB">
        <authorList>
            <consortium name="EnsemblMetazoa"/>
        </authorList>
    </citation>
    <scope>IDENTIFICATION</scope>
</reference>
<dbReference type="GO" id="GO:0015179">
    <property type="term" value="F:L-amino acid transmembrane transporter activity"/>
    <property type="evidence" value="ECO:0000318"/>
    <property type="project" value="GO_Central"/>
</dbReference>
<evidence type="ECO:0000256" key="3">
    <source>
        <dbReference type="ARBA" id="ARBA00022989"/>
    </source>
</evidence>
<dbReference type="PIRSF" id="PIRSF006060">
    <property type="entry name" value="AA_transporter"/>
    <property type="match status" value="1"/>
</dbReference>
<feature type="transmembrane region" description="Helical" evidence="5">
    <location>
        <begin position="128"/>
        <end position="149"/>
    </location>
</feature>
<keyword evidence="4 5" id="KW-0472">Membrane</keyword>
<feature type="transmembrane region" description="Helical" evidence="5">
    <location>
        <begin position="356"/>
        <end position="376"/>
    </location>
</feature>
<reference evidence="8" key="1">
    <citation type="submission" date="2012-12" db="EMBL/GenBank/DDBJ databases">
        <authorList>
            <person name="Hellsten U."/>
            <person name="Grimwood J."/>
            <person name="Chapman J.A."/>
            <person name="Shapiro H."/>
            <person name="Aerts A."/>
            <person name="Otillar R.P."/>
            <person name="Terry A.Y."/>
            <person name="Boore J.L."/>
            <person name="Simakov O."/>
            <person name="Marletaz F."/>
            <person name="Cho S.-J."/>
            <person name="Edsinger-Gonzales E."/>
            <person name="Havlak P."/>
            <person name="Kuo D.-H."/>
            <person name="Larsson T."/>
            <person name="Lv J."/>
            <person name="Arendt D."/>
            <person name="Savage R."/>
            <person name="Osoegawa K."/>
            <person name="de Jong P."/>
            <person name="Lindberg D.R."/>
            <person name="Seaver E.C."/>
            <person name="Weisblat D.A."/>
            <person name="Putnam N.H."/>
            <person name="Grigoriev I.V."/>
            <person name="Rokhsar D.S."/>
        </authorList>
    </citation>
    <scope>NUCLEOTIDE SEQUENCE</scope>
</reference>
<dbReference type="OrthoDB" id="6284555at2759"/>
<reference evidence="6 8" key="2">
    <citation type="journal article" date="2013" name="Nature">
        <title>Insights into bilaterian evolution from three spiralian genomes.</title>
        <authorList>
            <person name="Simakov O."/>
            <person name="Marletaz F."/>
            <person name="Cho S.J."/>
            <person name="Edsinger-Gonzales E."/>
            <person name="Havlak P."/>
            <person name="Hellsten U."/>
            <person name="Kuo D.H."/>
            <person name="Larsson T."/>
            <person name="Lv J."/>
            <person name="Arendt D."/>
            <person name="Savage R."/>
            <person name="Osoegawa K."/>
            <person name="de Jong P."/>
            <person name="Grimwood J."/>
            <person name="Chapman J.A."/>
            <person name="Shapiro H."/>
            <person name="Aerts A."/>
            <person name="Otillar R.P."/>
            <person name="Terry A.Y."/>
            <person name="Boore J.L."/>
            <person name="Grigoriev I.V."/>
            <person name="Lindberg D.R."/>
            <person name="Seaver E.C."/>
            <person name="Weisblat D.A."/>
            <person name="Putnam N.H."/>
            <person name="Rokhsar D.S."/>
        </authorList>
    </citation>
    <scope>NUCLEOTIDE SEQUENCE</scope>
</reference>
<feature type="transmembrane region" description="Helical" evidence="5">
    <location>
        <begin position="279"/>
        <end position="305"/>
    </location>
</feature>
<dbReference type="FunFam" id="1.20.1740.10:FF:000121">
    <property type="entry name" value="Uncharacterized protein"/>
    <property type="match status" value="1"/>
</dbReference>
<dbReference type="GO" id="GO:0003333">
    <property type="term" value="P:amino acid transmembrane transport"/>
    <property type="evidence" value="ECO:0000318"/>
    <property type="project" value="GO_Central"/>
</dbReference>
<dbReference type="AlphaFoldDB" id="T1EFX4"/>
<feature type="transmembrane region" description="Helical" evidence="5">
    <location>
        <begin position="80"/>
        <end position="101"/>
    </location>
</feature>
<dbReference type="CTD" id="20195476"/>
<dbReference type="KEGG" id="hro:HELRODRAFT_113916"/>
<dbReference type="GO" id="GO:0016020">
    <property type="term" value="C:membrane"/>
    <property type="evidence" value="ECO:0007669"/>
    <property type="project" value="UniProtKB-SubCell"/>
</dbReference>
<evidence type="ECO:0000256" key="2">
    <source>
        <dbReference type="ARBA" id="ARBA00022692"/>
    </source>
</evidence>
<evidence type="ECO:0000256" key="5">
    <source>
        <dbReference type="SAM" id="Phobius"/>
    </source>
</evidence>
<evidence type="ECO:0000256" key="4">
    <source>
        <dbReference type="ARBA" id="ARBA00023136"/>
    </source>
</evidence>
<comment type="subcellular location">
    <subcellularLocation>
        <location evidence="1">Membrane</location>
        <topology evidence="1">Multi-pass membrane protein</topology>
    </subcellularLocation>
</comment>
<evidence type="ECO:0000313" key="7">
    <source>
        <dbReference type="EnsemblMetazoa" id="HelroP113916"/>
    </source>
</evidence>
<evidence type="ECO:0000313" key="8">
    <source>
        <dbReference type="Proteomes" id="UP000015101"/>
    </source>
</evidence>
<feature type="transmembrane region" description="Helical" evidence="5">
    <location>
        <begin position="325"/>
        <end position="350"/>
    </location>
</feature>
<protein>
    <recommendedName>
        <fullName evidence="9">Amino acid permease/ SLC12A domain-containing protein</fullName>
    </recommendedName>
</protein>
<feature type="transmembrane region" description="Helical" evidence="5">
    <location>
        <begin position="236"/>
        <end position="259"/>
    </location>
</feature>
<feature type="transmembrane region" description="Helical" evidence="5">
    <location>
        <begin position="397"/>
        <end position="417"/>
    </location>
</feature>
<dbReference type="EMBL" id="AMQM01005955">
    <property type="status" value="NOT_ANNOTATED_CDS"/>
    <property type="molecule type" value="Genomic_DNA"/>
</dbReference>
<evidence type="ECO:0008006" key="9">
    <source>
        <dbReference type="Google" id="ProtNLM"/>
    </source>
</evidence>
<keyword evidence="3 5" id="KW-1133">Transmembrane helix</keyword>
<name>T1EFX4_HELRO</name>
<dbReference type="InterPro" id="IPR002293">
    <property type="entry name" value="AA/rel_permease1"/>
</dbReference>
<proteinExistence type="predicted"/>
<dbReference type="InterPro" id="IPR050598">
    <property type="entry name" value="AminoAcid_Transporter"/>
</dbReference>
<sequence>MAEEKIKLKRKLGLAHGMAIIIGLVVGGGIYITPQGVLMHAGSPGLTLIIWIIGGIHSLFGALCYAELGVNFPSAGAEYAYLSEMYSPYFGFMQLSIYLLLLRPGSNSFKAVLLGRYILKPLYPDCQVPTKAVLCVASFMTMSMCALNYRSVKFSARGQSFMTSITITTLLCIIASGIYFVVKGDVENLSEPFHHSATSVGDIVMSFYSTVFAYSGWNALNVLVEEVKNPKRTLPISIVVSSLTLTILYTLVNYSYLVVLGKEGVLKSDAVAVSVGLRVWTPLAWVMSLCIAVTACASFNSGILVGSRVAFAGARAGHLPEMISYVSLSYFTPVISVIAQGILILVFIWFVTLDSIIKNLTFCYAICELIVILGLVRIRLKERKNLDVYKDKLKMPLFVLLIYAVSLTIITIVPLVANFQASALIFVIVVLVASAFYAAFVLWRPDFVTKNNAIDGMNNFVQKLFFCAPGGKNELTNKILED</sequence>
<dbReference type="Gene3D" id="1.20.1740.10">
    <property type="entry name" value="Amino acid/polyamine transporter I"/>
    <property type="match status" value="1"/>
</dbReference>
<dbReference type="eggNOG" id="KOG1287">
    <property type="taxonomic scope" value="Eukaryota"/>
</dbReference>
<dbReference type="STRING" id="6412.T1EFX4"/>